<evidence type="ECO:0000313" key="8">
    <source>
        <dbReference type="Proteomes" id="UP000240615"/>
    </source>
</evidence>
<accession>A0ABC8CUX8</accession>
<evidence type="ECO:0000256" key="2">
    <source>
        <dbReference type="ARBA" id="ARBA00022556"/>
    </source>
</evidence>
<evidence type="ECO:0000256" key="1">
    <source>
        <dbReference type="ARBA" id="ARBA00022516"/>
    </source>
</evidence>
<evidence type="ECO:0000256" key="5">
    <source>
        <dbReference type="ARBA" id="ARBA00023098"/>
    </source>
</evidence>
<dbReference type="EMBL" id="CP027777">
    <property type="protein sequence ID" value="AVQ38364.1"/>
    <property type="molecule type" value="Genomic_DNA"/>
</dbReference>
<dbReference type="CDD" id="cd03352">
    <property type="entry name" value="LbH_LpxD"/>
    <property type="match status" value="1"/>
</dbReference>
<dbReference type="InterPro" id="IPR018357">
    <property type="entry name" value="Hexapep_transf_CS"/>
</dbReference>
<dbReference type="Proteomes" id="UP000240615">
    <property type="component" value="Chromosome"/>
</dbReference>
<name>A0ABC8CUX8_CLOBO</name>
<dbReference type="RefSeq" id="WP_159034676.1">
    <property type="nucleotide sequence ID" value="NZ_CP027777.1"/>
</dbReference>
<dbReference type="PANTHER" id="PTHR43378">
    <property type="entry name" value="UDP-3-O-ACYLGLUCOSAMINE N-ACYLTRANSFERASE"/>
    <property type="match status" value="1"/>
</dbReference>
<dbReference type="SUPFAM" id="SSF51161">
    <property type="entry name" value="Trimeric LpxA-like enzymes"/>
    <property type="match status" value="1"/>
</dbReference>
<dbReference type="GO" id="GO:0016020">
    <property type="term" value="C:membrane"/>
    <property type="evidence" value="ECO:0007669"/>
    <property type="project" value="GOC"/>
</dbReference>
<protein>
    <submittedName>
        <fullName evidence="7">UDP-3-O-(3-hydroxymyristoyl)glucosamine N-acyltransferase</fullName>
    </submittedName>
</protein>
<evidence type="ECO:0000256" key="3">
    <source>
        <dbReference type="ARBA" id="ARBA00022679"/>
    </source>
</evidence>
<dbReference type="AlphaFoldDB" id="A0ABC8CUX8"/>
<dbReference type="InterPro" id="IPR001451">
    <property type="entry name" value="Hexapep"/>
</dbReference>
<keyword evidence="2" id="KW-0441">Lipid A biosynthesis</keyword>
<dbReference type="InterPro" id="IPR011004">
    <property type="entry name" value="Trimer_LpxA-like_sf"/>
</dbReference>
<dbReference type="Pfam" id="PF00132">
    <property type="entry name" value="Hexapep"/>
    <property type="match status" value="2"/>
</dbReference>
<keyword evidence="5" id="KW-0443">Lipid metabolism</keyword>
<keyword evidence="3" id="KW-0808">Transferase</keyword>
<dbReference type="NCBIfam" id="NF002060">
    <property type="entry name" value="PRK00892.1"/>
    <property type="match status" value="1"/>
</dbReference>
<evidence type="ECO:0000256" key="4">
    <source>
        <dbReference type="ARBA" id="ARBA00022737"/>
    </source>
</evidence>
<organism evidence="7 8">
    <name type="scientific">Clostridium botulinum</name>
    <dbReference type="NCBI Taxonomy" id="1491"/>
    <lineage>
        <taxon>Bacteria</taxon>
        <taxon>Bacillati</taxon>
        <taxon>Bacillota</taxon>
        <taxon>Clostridia</taxon>
        <taxon>Eubacteriales</taxon>
        <taxon>Clostridiaceae</taxon>
        <taxon>Clostridium</taxon>
    </lineage>
</organism>
<dbReference type="PROSITE" id="PS00101">
    <property type="entry name" value="HEXAPEP_TRANSFERASES"/>
    <property type="match status" value="1"/>
</dbReference>
<dbReference type="GO" id="GO:0009245">
    <property type="term" value="P:lipid A biosynthetic process"/>
    <property type="evidence" value="ECO:0007669"/>
    <property type="project" value="UniProtKB-KW"/>
</dbReference>
<dbReference type="Gene3D" id="2.160.10.10">
    <property type="entry name" value="Hexapeptide repeat proteins"/>
    <property type="match status" value="1"/>
</dbReference>
<dbReference type="InterPro" id="IPR007691">
    <property type="entry name" value="LpxD"/>
</dbReference>
<evidence type="ECO:0000256" key="6">
    <source>
        <dbReference type="ARBA" id="ARBA00023315"/>
    </source>
</evidence>
<keyword evidence="1" id="KW-0444">Lipid biosynthesis</keyword>
<gene>
    <name evidence="7" type="ORF">C7M56_06570</name>
</gene>
<sequence length="326" mass="36263">MIKKFNFNTYRLKNIETYKKYITKNFNIYSVSTIDNPKSNTMIFCNNLTCELLQNLKTIKESIIIINNTTNLQVKNHSNNLFLKVDRPRKEYAKILKFILDNKNVPNNHYDFHQNGYYFGENVVIGQNTIIEPFCFIESNVTIGNNCIIKSGTKICKYTTIGDNCVLKYSCIIGDSGFGIERDDDGTTYKIPHLGGVNIGDNVEIGALTTIGCGTIEPTYIEDYVKIDNHVYVAHNCNIKKGTLITACCEISGSVKLGKNVWLGPNSSIINGISVGDNSILGIGSVVIKSISKNSIVAGNPAEKTENLKKLKVTINKFLESTNNSI</sequence>
<evidence type="ECO:0000313" key="7">
    <source>
        <dbReference type="EMBL" id="AVQ38364.1"/>
    </source>
</evidence>
<dbReference type="GO" id="GO:0016746">
    <property type="term" value="F:acyltransferase activity"/>
    <property type="evidence" value="ECO:0007669"/>
    <property type="project" value="UniProtKB-KW"/>
</dbReference>
<dbReference type="PANTHER" id="PTHR43378:SF2">
    <property type="entry name" value="UDP-3-O-ACYLGLUCOSAMINE N-ACYLTRANSFERASE 1, MITOCHONDRIAL-RELATED"/>
    <property type="match status" value="1"/>
</dbReference>
<proteinExistence type="predicted"/>
<keyword evidence="6" id="KW-0012">Acyltransferase</keyword>
<reference evidence="7 8" key="1">
    <citation type="submission" date="2018-01" db="EMBL/GenBank/DDBJ databases">
        <title>Genetic Diversity of Clostridium botulinum in seafood.</title>
        <authorList>
            <person name="Athira V."/>
            <person name="Arun Jyothi P.V."/>
            <person name="Lalitha K.V."/>
            <person name="Joseph T.C."/>
        </authorList>
    </citation>
    <scope>NUCLEOTIDE SEQUENCE [LARGE SCALE GENOMIC DNA]</scope>
    <source>
        <strain evidence="7 8">Mfbjulcb8</strain>
    </source>
</reference>
<keyword evidence="4" id="KW-0677">Repeat</keyword>